<evidence type="ECO:0008006" key="3">
    <source>
        <dbReference type="Google" id="ProtNLM"/>
    </source>
</evidence>
<proteinExistence type="predicted"/>
<gene>
    <name evidence="1" type="ORF">CDAR_304761</name>
</gene>
<dbReference type="AlphaFoldDB" id="A0AAV4PV79"/>
<reference evidence="1 2" key="1">
    <citation type="submission" date="2021-06" db="EMBL/GenBank/DDBJ databases">
        <title>Caerostris darwini draft genome.</title>
        <authorList>
            <person name="Kono N."/>
            <person name="Arakawa K."/>
        </authorList>
    </citation>
    <scope>NUCLEOTIDE SEQUENCE [LARGE SCALE GENOMIC DNA]</scope>
</reference>
<dbReference type="Proteomes" id="UP001054837">
    <property type="component" value="Unassembled WGS sequence"/>
</dbReference>
<organism evidence="1 2">
    <name type="scientific">Caerostris darwini</name>
    <dbReference type="NCBI Taxonomy" id="1538125"/>
    <lineage>
        <taxon>Eukaryota</taxon>
        <taxon>Metazoa</taxon>
        <taxon>Ecdysozoa</taxon>
        <taxon>Arthropoda</taxon>
        <taxon>Chelicerata</taxon>
        <taxon>Arachnida</taxon>
        <taxon>Araneae</taxon>
        <taxon>Araneomorphae</taxon>
        <taxon>Entelegynae</taxon>
        <taxon>Araneoidea</taxon>
        <taxon>Araneidae</taxon>
        <taxon>Caerostris</taxon>
    </lineage>
</organism>
<comment type="caution">
    <text evidence="1">The sequence shown here is derived from an EMBL/GenBank/DDBJ whole genome shotgun (WGS) entry which is preliminary data.</text>
</comment>
<keyword evidence="2" id="KW-1185">Reference proteome</keyword>
<dbReference type="EMBL" id="BPLQ01003393">
    <property type="protein sequence ID" value="GIY00164.1"/>
    <property type="molecule type" value="Genomic_DNA"/>
</dbReference>
<accession>A0AAV4PV79</accession>
<evidence type="ECO:0000313" key="2">
    <source>
        <dbReference type="Proteomes" id="UP001054837"/>
    </source>
</evidence>
<sequence length="102" mass="11437">MGLTKDLHCYGKYLESPRNPHIVPKSGPDPTNLLFLSSGGTVEVYEDLTNTSIVMGGVWQVLEIHISSPKLASNKSYRSHRLHPEKLNYIGLLCSERFHQTS</sequence>
<name>A0AAV4PV79_9ARAC</name>
<evidence type="ECO:0000313" key="1">
    <source>
        <dbReference type="EMBL" id="GIY00164.1"/>
    </source>
</evidence>
<protein>
    <recommendedName>
        <fullName evidence="3">Recombination activating protein 2</fullName>
    </recommendedName>
</protein>